<evidence type="ECO:0000313" key="2">
    <source>
        <dbReference type="EMBL" id="OGY53127.1"/>
    </source>
</evidence>
<comment type="caution">
    <text evidence="2">The sequence shown here is derived from an EMBL/GenBank/DDBJ whole genome shotgun (WGS) entry which is preliminary data.</text>
</comment>
<evidence type="ECO:0008006" key="4">
    <source>
        <dbReference type="Google" id="ProtNLM"/>
    </source>
</evidence>
<proteinExistence type="predicted"/>
<dbReference type="AlphaFoldDB" id="A0A1G1YNW2"/>
<evidence type="ECO:0000313" key="3">
    <source>
        <dbReference type="Proteomes" id="UP000177376"/>
    </source>
</evidence>
<name>A0A1G1YNW2_9BACT</name>
<accession>A0A1G1YNW2</accession>
<keyword evidence="1" id="KW-1133">Transmembrane helix</keyword>
<feature type="transmembrane region" description="Helical" evidence="1">
    <location>
        <begin position="20"/>
        <end position="43"/>
    </location>
</feature>
<keyword evidence="1" id="KW-0472">Membrane</keyword>
<evidence type="ECO:0000256" key="1">
    <source>
        <dbReference type="SAM" id="Phobius"/>
    </source>
</evidence>
<dbReference type="Proteomes" id="UP000177376">
    <property type="component" value="Unassembled WGS sequence"/>
</dbReference>
<protein>
    <recommendedName>
        <fullName evidence="4">Type 4 fimbrial biogenesis protein PilX N-terminal domain-containing protein</fullName>
    </recommendedName>
</protein>
<reference evidence="2 3" key="1">
    <citation type="journal article" date="2016" name="Nat. Commun.">
        <title>Thousands of microbial genomes shed light on interconnected biogeochemical processes in an aquifer system.</title>
        <authorList>
            <person name="Anantharaman K."/>
            <person name="Brown C.T."/>
            <person name="Hug L.A."/>
            <person name="Sharon I."/>
            <person name="Castelle C.J."/>
            <person name="Probst A.J."/>
            <person name="Thomas B.C."/>
            <person name="Singh A."/>
            <person name="Wilkins M.J."/>
            <person name="Karaoz U."/>
            <person name="Brodie E.L."/>
            <person name="Williams K.H."/>
            <person name="Hubbard S.S."/>
            <person name="Banfield J.F."/>
        </authorList>
    </citation>
    <scope>NUCLEOTIDE SEQUENCE [LARGE SCALE GENOMIC DNA]</scope>
</reference>
<sequence length="139" mass="14645">MVRLRLDKKLIKTEGYVTLLSVLVVGAVGLAITVSLVLLGLGASQSSLSLEKSAQAKSLANACAEQALQEVRNDINFSGSGNLSLTQGSCSFTVANTGSESRLIIASGQAGKAVRKVKLNIDQINPQINILSWQELADF</sequence>
<gene>
    <name evidence="2" type="ORF">A3A02_00220</name>
</gene>
<organism evidence="2 3">
    <name type="scientific">Candidatus Buchananbacteria bacterium RIFCSPLOWO2_01_FULL_39_33</name>
    <dbReference type="NCBI Taxonomy" id="1797543"/>
    <lineage>
        <taxon>Bacteria</taxon>
        <taxon>Candidatus Buchananiibacteriota</taxon>
    </lineage>
</organism>
<dbReference type="EMBL" id="MHIM01000004">
    <property type="protein sequence ID" value="OGY53127.1"/>
    <property type="molecule type" value="Genomic_DNA"/>
</dbReference>
<keyword evidence="1" id="KW-0812">Transmembrane</keyword>